<evidence type="ECO:0000313" key="2">
    <source>
        <dbReference type="EMBL" id="GGM47713.1"/>
    </source>
</evidence>
<dbReference type="Proteomes" id="UP000642070">
    <property type="component" value="Unassembled WGS sequence"/>
</dbReference>
<organism evidence="2 3">
    <name type="scientific">Dactylosporangium sucinum</name>
    <dbReference type="NCBI Taxonomy" id="1424081"/>
    <lineage>
        <taxon>Bacteria</taxon>
        <taxon>Bacillati</taxon>
        <taxon>Actinomycetota</taxon>
        <taxon>Actinomycetes</taxon>
        <taxon>Micromonosporales</taxon>
        <taxon>Micromonosporaceae</taxon>
        <taxon>Dactylosporangium</taxon>
    </lineage>
</organism>
<proteinExistence type="predicted"/>
<comment type="caution">
    <text evidence="2">The sequence shown here is derived from an EMBL/GenBank/DDBJ whole genome shotgun (WGS) entry which is preliminary data.</text>
</comment>
<feature type="transmembrane region" description="Helical" evidence="1">
    <location>
        <begin position="50"/>
        <end position="72"/>
    </location>
</feature>
<dbReference type="AlphaFoldDB" id="A0A917WYY9"/>
<dbReference type="EMBL" id="BMPI01000030">
    <property type="protein sequence ID" value="GGM47713.1"/>
    <property type="molecule type" value="Genomic_DNA"/>
</dbReference>
<evidence type="ECO:0000313" key="3">
    <source>
        <dbReference type="Proteomes" id="UP000642070"/>
    </source>
</evidence>
<reference evidence="2" key="1">
    <citation type="journal article" date="2014" name="Int. J. Syst. Evol. Microbiol.">
        <title>Complete genome sequence of Corynebacterium casei LMG S-19264T (=DSM 44701T), isolated from a smear-ripened cheese.</title>
        <authorList>
            <consortium name="US DOE Joint Genome Institute (JGI-PGF)"/>
            <person name="Walter F."/>
            <person name="Albersmeier A."/>
            <person name="Kalinowski J."/>
            <person name="Ruckert C."/>
        </authorList>
    </citation>
    <scope>NUCLEOTIDE SEQUENCE</scope>
    <source>
        <strain evidence="2">JCM 19831</strain>
    </source>
</reference>
<keyword evidence="3" id="KW-1185">Reference proteome</keyword>
<accession>A0A917WYY9</accession>
<feature type="transmembrane region" description="Helical" evidence="1">
    <location>
        <begin position="110"/>
        <end position="130"/>
    </location>
</feature>
<protein>
    <submittedName>
        <fullName evidence="2">Uncharacterized protein</fullName>
    </submittedName>
</protein>
<keyword evidence="1" id="KW-0472">Membrane</keyword>
<reference evidence="2" key="2">
    <citation type="submission" date="2020-09" db="EMBL/GenBank/DDBJ databases">
        <authorList>
            <person name="Sun Q."/>
            <person name="Ohkuma M."/>
        </authorList>
    </citation>
    <scope>NUCLEOTIDE SEQUENCE</scope>
    <source>
        <strain evidence="2">JCM 19831</strain>
    </source>
</reference>
<dbReference type="RefSeq" id="WP_190253002.1">
    <property type="nucleotide sequence ID" value="NZ_BMPI01000030.1"/>
</dbReference>
<feature type="transmembrane region" description="Helical" evidence="1">
    <location>
        <begin position="7"/>
        <end position="30"/>
    </location>
</feature>
<name>A0A917WYY9_9ACTN</name>
<keyword evidence="1" id="KW-1133">Transmembrane helix</keyword>
<sequence>MFKDGWLVGGLVASVLLRGALWCLSLFIVGPVLGPLDGVLAVATDHAWEIVAAEAVVGVLLAVATGVACAGLRRDQLWAHRLGLALARGYVALNAVTAVASFALVFVYGWLPALLGAFYLASLAAAALAWRDLAAGPRVRIVTGLATLRRLAAGAQRHEADRWPAGAGHR</sequence>
<evidence type="ECO:0000256" key="1">
    <source>
        <dbReference type="SAM" id="Phobius"/>
    </source>
</evidence>
<gene>
    <name evidence="2" type="ORF">GCM10007977_056670</name>
</gene>
<keyword evidence="1" id="KW-0812">Transmembrane</keyword>
<feature type="transmembrane region" description="Helical" evidence="1">
    <location>
        <begin position="84"/>
        <end position="104"/>
    </location>
</feature>